<dbReference type="EMBL" id="JAHLFN010000003">
    <property type="protein sequence ID" value="MBU3841397.1"/>
    <property type="molecule type" value="Genomic_DNA"/>
</dbReference>
<accession>A0A9E2KVV7</accession>
<name>A0A9E2KVV7_9FUSO</name>
<proteinExistence type="predicted"/>
<evidence type="ECO:0000313" key="1">
    <source>
        <dbReference type="EMBL" id="MBU3841397.1"/>
    </source>
</evidence>
<dbReference type="Proteomes" id="UP000724657">
    <property type="component" value="Unassembled WGS sequence"/>
</dbReference>
<sequence>MANYIVQFPLKVEKFQQDILEKRFRIGRDIYNSLLGKMWKRYCEMVKRREYRALLEEIAKTEKKKPLYKKLEAIRKESGFTEYAFHKEVKDMQKFFKKNIDSFTAQKIATQVWRAFEKMMYGSGERVHFKKEDEFKSLEGKSNGTGIRYMDGYIDWKGLRLKVLIDEKNHYEKEALKSEIAYCRLIRKEIRERLKYYTQIVFKGVPPREIDKKTGEYIERIGNGEVRLKVGKQYLIYEKNGVERRVELADRVYPLEVRRRELIKEIKRRKERELSTTSVRHRKLLQELKEVYRKQTNVRKYQHECLSNEILKLGDRIEIDKIENVQEEIYSLGKEKRVKITTNGEIGNRAPKMFVEILNRKIEYKIGFDMNLTSNSENSK</sequence>
<reference evidence="1" key="2">
    <citation type="submission" date="2021-04" db="EMBL/GenBank/DDBJ databases">
        <authorList>
            <person name="Gilroy R."/>
        </authorList>
    </citation>
    <scope>NUCLEOTIDE SEQUENCE</scope>
    <source>
        <strain evidence="1">A6-441</strain>
    </source>
</reference>
<comment type="caution">
    <text evidence="1">The sequence shown here is derived from an EMBL/GenBank/DDBJ whole genome shotgun (WGS) entry which is preliminary data.</text>
</comment>
<protein>
    <submittedName>
        <fullName evidence="1">Transposase</fullName>
    </submittedName>
</protein>
<gene>
    <name evidence="1" type="ORF">IAA47_00105</name>
</gene>
<reference evidence="1" key="1">
    <citation type="journal article" date="2021" name="PeerJ">
        <title>Extensive microbial diversity within the chicken gut microbiome revealed by metagenomics and culture.</title>
        <authorList>
            <person name="Gilroy R."/>
            <person name="Ravi A."/>
            <person name="Getino M."/>
            <person name="Pursley I."/>
            <person name="Horton D.L."/>
            <person name="Alikhan N.F."/>
            <person name="Baker D."/>
            <person name="Gharbi K."/>
            <person name="Hall N."/>
            <person name="Watson M."/>
            <person name="Adriaenssens E.M."/>
            <person name="Foster-Nyarko E."/>
            <person name="Jarju S."/>
            <person name="Secka A."/>
            <person name="Antonio M."/>
            <person name="Oren A."/>
            <person name="Chaudhuri R.R."/>
            <person name="La Ragione R."/>
            <person name="Hildebrand F."/>
            <person name="Pallen M.J."/>
        </authorList>
    </citation>
    <scope>NUCLEOTIDE SEQUENCE</scope>
    <source>
        <strain evidence="1">A6-441</strain>
    </source>
</reference>
<evidence type="ECO:0000313" key="2">
    <source>
        <dbReference type="Proteomes" id="UP000724657"/>
    </source>
</evidence>
<dbReference type="AlphaFoldDB" id="A0A9E2KVV7"/>
<organism evidence="1 2">
    <name type="scientific">Candidatus Fusobacterium pullicola</name>
    <dbReference type="NCBI Taxonomy" id="2838601"/>
    <lineage>
        <taxon>Bacteria</taxon>
        <taxon>Fusobacteriati</taxon>
        <taxon>Fusobacteriota</taxon>
        <taxon>Fusobacteriia</taxon>
        <taxon>Fusobacteriales</taxon>
        <taxon>Fusobacteriaceae</taxon>
        <taxon>Fusobacterium</taxon>
    </lineage>
</organism>